<dbReference type="STRING" id="545501.BN997_03993"/>
<feature type="transmembrane region" description="Helical" evidence="2">
    <location>
        <begin position="464"/>
        <end position="481"/>
    </location>
</feature>
<dbReference type="InterPro" id="IPR027417">
    <property type="entry name" value="P-loop_NTPase"/>
</dbReference>
<proteinExistence type="predicted"/>
<dbReference type="PANTHER" id="PTHR41259">
    <property type="entry name" value="DOUBLE-STRAND BREAK REPAIR RAD50 ATPASE, PUTATIVE-RELATED"/>
    <property type="match status" value="1"/>
</dbReference>
<accession>A0A0A1MF87</accession>
<feature type="coiled-coil region" evidence="1">
    <location>
        <begin position="655"/>
        <end position="689"/>
    </location>
</feature>
<dbReference type="SUPFAM" id="SSF52540">
    <property type="entry name" value="P-loop containing nucleoside triphosphate hydrolases"/>
    <property type="match status" value="1"/>
</dbReference>
<keyword evidence="2" id="KW-0472">Membrane</keyword>
<dbReference type="Gene3D" id="3.40.50.300">
    <property type="entry name" value="P-loop containing nucleotide triphosphate hydrolases"/>
    <property type="match status" value="2"/>
</dbReference>
<feature type="coiled-coil region" evidence="1">
    <location>
        <begin position="773"/>
        <end position="827"/>
    </location>
</feature>
<dbReference type="AlphaFoldDB" id="A0A0A1MF87"/>
<organism evidence="4 5">
    <name type="scientific">Oceanobacillus oncorhynchi</name>
    <dbReference type="NCBI Taxonomy" id="545501"/>
    <lineage>
        <taxon>Bacteria</taxon>
        <taxon>Bacillati</taxon>
        <taxon>Bacillota</taxon>
        <taxon>Bacilli</taxon>
        <taxon>Bacillales</taxon>
        <taxon>Bacillaceae</taxon>
        <taxon>Oceanobacillus</taxon>
    </lineage>
</organism>
<dbReference type="RefSeq" id="WP_042534646.1">
    <property type="nucleotide sequence ID" value="NZ_CDGG01000001.1"/>
</dbReference>
<sequence length="983" mass="115601">MRIKEITIYGFGRWVDQSFSFSGSNLITLLGDNEAGKTTLHQFILYMLFGMSKKQCDFYRPKTSSKLGGRMILEHPAEGNIMIERLDASEVRCFDNVGAERDMTWFGAFLGNMNLETFQSIYSFSNQDLTVMQDMNESDISELLLSVGLTGSTAIYKVEKKLQAELQKQFKPSGTKPVINEKLSALRIKDKQTGESKQLEKSYKEQIEKMRALENKHRLKKEQIAEKNEQLEREKQLEKILPIRKEMLRVSEELQKLADVRDFSLDYQKQIETIHADMNQADREISSHQATLDTYMEKKQDLETISLQDGEKEKLNHFLNQKAEITFMIERKKTLEEDYQYKAREITEMIQEKQIRITAEDLEQLELPFYLEKEWAALREELGNVQKSIADNQQQKDHLAQEKARMEEEQKQAEKELLADVHVDELKQRIQAYHQTNQRSETQQQYMHQMLGQMIEEKQKQTKRFTAVGIGISLAAAFIGYAGSMPWLFLLSLAGGIGIYYFRHVQQQDIQKLKQQQESRQTAPSEQEMDVTEAEYLEAQEILEKQQILRSKLSALNETLRETIHQLKVKGTAESNLIKQQNKLEEGRRKQQNQFPFLQSIDVFYWQDIYHLLQKLLQLTNEKQHIYTGLVRVKERIEQFSDQAKSWLKHKGLAEQTHMDEIMHALEEIEQQEQQRQHELQQLNQFIKDTSNKQAAFIQKRNHDKKEIDKLLNMAEVESVEVYFEKKTRKEQYNKLYARQEELRERIHILLPEKWQQEWINVSIEGADHYKKKKELELALADEEEALEQLKSQQAELKLRIEQLERAEDISLQMHQLAMEKEELEDLVRTWAVQKTALRMLAAAKSQYKDKYLSLVIETAQIYFKEITRNQYDTIYSPAAEQPFQVENSREKRRFRVEELSQGTRDQLYISLRLAINEVMAKASGLPFLMDDVLVHFDGKRSERMQQVLERMAENQQVIVFTCHRELAEAANGEIIHLNTRDA</sequence>
<dbReference type="PANTHER" id="PTHR41259:SF1">
    <property type="entry name" value="DOUBLE-STRAND BREAK REPAIR RAD50 ATPASE, PUTATIVE-RELATED"/>
    <property type="match status" value="1"/>
</dbReference>
<evidence type="ECO:0000259" key="3">
    <source>
        <dbReference type="Pfam" id="PF13514"/>
    </source>
</evidence>
<keyword evidence="2" id="KW-0812">Transmembrane</keyword>
<dbReference type="Proteomes" id="UP000040453">
    <property type="component" value="Unassembled WGS sequence"/>
</dbReference>
<reference evidence="4 5" key="1">
    <citation type="submission" date="2014-11" db="EMBL/GenBank/DDBJ databases">
        <authorList>
            <person name="Urmite Genomes Urmite Genomes"/>
        </authorList>
    </citation>
    <scope>NUCLEOTIDE SEQUENCE [LARGE SCALE GENOMIC DNA]</scope>
    <source>
        <strain evidence="4 5">Oc5</strain>
    </source>
</reference>
<dbReference type="InterPro" id="IPR038734">
    <property type="entry name" value="YhaN_AAA"/>
</dbReference>
<evidence type="ECO:0000256" key="1">
    <source>
        <dbReference type="SAM" id="Coils"/>
    </source>
</evidence>
<name>A0A0A1MF87_9BACI</name>
<keyword evidence="2" id="KW-1133">Transmembrane helix</keyword>
<feature type="domain" description="YhaN AAA" evidence="3">
    <location>
        <begin position="1"/>
        <end position="195"/>
    </location>
</feature>
<gene>
    <name evidence="4" type="ORF">BN997_03993</name>
</gene>
<protein>
    <recommendedName>
        <fullName evidence="3">YhaN AAA domain-containing protein</fullName>
    </recommendedName>
</protein>
<dbReference type="EMBL" id="CDGG01000001">
    <property type="protein sequence ID" value="CEI84060.1"/>
    <property type="molecule type" value="Genomic_DNA"/>
</dbReference>
<keyword evidence="1" id="KW-0175">Coiled coil</keyword>
<dbReference type="Pfam" id="PF13514">
    <property type="entry name" value="AAA_27"/>
    <property type="match status" value="1"/>
</dbReference>
<evidence type="ECO:0000313" key="5">
    <source>
        <dbReference type="Proteomes" id="UP000040453"/>
    </source>
</evidence>
<evidence type="ECO:0000313" key="4">
    <source>
        <dbReference type="EMBL" id="CEI84060.1"/>
    </source>
</evidence>
<feature type="coiled-coil region" evidence="1">
    <location>
        <begin position="196"/>
        <end position="241"/>
    </location>
</feature>
<evidence type="ECO:0000256" key="2">
    <source>
        <dbReference type="SAM" id="Phobius"/>
    </source>
</evidence>
<keyword evidence="5" id="KW-1185">Reference proteome</keyword>
<feature type="coiled-coil region" evidence="1">
    <location>
        <begin position="389"/>
        <end position="443"/>
    </location>
</feature>